<dbReference type="GO" id="GO:0008999">
    <property type="term" value="F:protein-N-terminal-alanine acetyltransferase activity"/>
    <property type="evidence" value="ECO:0007669"/>
    <property type="project" value="TreeGrafter"/>
</dbReference>
<dbReference type="EMBL" id="CP157974">
    <property type="protein sequence ID" value="XBT80430.1"/>
    <property type="molecule type" value="Genomic_DNA"/>
</dbReference>
<dbReference type="GO" id="GO:1990189">
    <property type="term" value="F:protein N-terminal-serine acetyltransferase activity"/>
    <property type="evidence" value="ECO:0007669"/>
    <property type="project" value="TreeGrafter"/>
</dbReference>
<dbReference type="EC" id="2.-.-.-" evidence="2"/>
<name>A0AAU7QXA7_9ACTN</name>
<keyword evidence="2" id="KW-0808">Transferase</keyword>
<dbReference type="SUPFAM" id="SSF55729">
    <property type="entry name" value="Acyl-CoA N-acyltransferases (Nat)"/>
    <property type="match status" value="1"/>
</dbReference>
<proteinExistence type="predicted"/>
<evidence type="ECO:0000313" key="2">
    <source>
        <dbReference type="EMBL" id="XBT80430.1"/>
    </source>
</evidence>
<dbReference type="InterPro" id="IPR000182">
    <property type="entry name" value="GNAT_dom"/>
</dbReference>
<dbReference type="InterPro" id="IPR051908">
    <property type="entry name" value="Ribosomal_N-acetyltransferase"/>
</dbReference>
<dbReference type="PANTHER" id="PTHR43441:SF11">
    <property type="entry name" value="RIBOSOMAL-PROTEIN-SERINE ACETYLTRANSFERASE"/>
    <property type="match status" value="1"/>
</dbReference>
<sequence length="215" mass="23373">MSMLGGTSVRLRALDDDDVALVARWLAAETVVHSSRGPRFLTPSQAREVIGGTRQTTLVVEHAHGDPIGALSWRRAGVTGGYTIEHVVGDPERWGADAGREAFALLFGYLFRTLNAHRVELVTATFDRMMIETVAALGLTVEGVLRDYFYLDGRFHHAVVSSLLATEYAASPGRHPSAEAVPAEDRRAARRVLSRYLAAAPVDVARRLVGEPADD</sequence>
<protein>
    <submittedName>
        <fullName evidence="2">GNAT family protein</fullName>
        <ecNumber evidence="2">2.-.-.-</ecNumber>
    </submittedName>
</protein>
<organism evidence="2">
    <name type="scientific">Micromonospora sp. HUAS YX12</name>
    <dbReference type="NCBI Taxonomy" id="3156396"/>
    <lineage>
        <taxon>Bacteria</taxon>
        <taxon>Bacillati</taxon>
        <taxon>Actinomycetota</taxon>
        <taxon>Actinomycetes</taxon>
        <taxon>Micromonosporales</taxon>
        <taxon>Micromonosporaceae</taxon>
        <taxon>Micromonospora</taxon>
    </lineage>
</organism>
<dbReference type="GO" id="GO:0005737">
    <property type="term" value="C:cytoplasm"/>
    <property type="evidence" value="ECO:0007669"/>
    <property type="project" value="TreeGrafter"/>
</dbReference>
<dbReference type="RefSeq" id="WP_121685240.1">
    <property type="nucleotide sequence ID" value="NZ_CP157974.1"/>
</dbReference>
<dbReference type="Pfam" id="PF13302">
    <property type="entry name" value="Acetyltransf_3"/>
    <property type="match status" value="1"/>
</dbReference>
<dbReference type="Gene3D" id="3.40.630.30">
    <property type="match status" value="1"/>
</dbReference>
<reference evidence="2" key="1">
    <citation type="submission" date="2024-06" db="EMBL/GenBank/DDBJ databases">
        <title>Micromonospora sp. strain HUAS YX12 genome sequences.</title>
        <authorList>
            <person name="Mo P."/>
        </authorList>
    </citation>
    <scope>NUCLEOTIDE SEQUENCE</scope>
    <source>
        <strain evidence="2">HUAS YX12</strain>
    </source>
</reference>
<dbReference type="PANTHER" id="PTHR43441">
    <property type="entry name" value="RIBOSOMAL-PROTEIN-SERINE ACETYLTRANSFERASE"/>
    <property type="match status" value="1"/>
</dbReference>
<accession>A0AAU7QXA7</accession>
<gene>
    <name evidence="2" type="ORF">ABIH81_22640</name>
</gene>
<dbReference type="InterPro" id="IPR016181">
    <property type="entry name" value="Acyl_CoA_acyltransferase"/>
</dbReference>
<feature type="domain" description="N-acetyltransferase" evidence="1">
    <location>
        <begin position="9"/>
        <end position="139"/>
    </location>
</feature>
<dbReference type="GeneID" id="300294650"/>
<dbReference type="AlphaFoldDB" id="A0AAU7QXA7"/>
<evidence type="ECO:0000259" key="1">
    <source>
        <dbReference type="Pfam" id="PF13302"/>
    </source>
</evidence>